<evidence type="ECO:0000256" key="1">
    <source>
        <dbReference type="SAM" id="MobiDB-lite"/>
    </source>
</evidence>
<dbReference type="RefSeq" id="XP_040711622.1">
    <property type="nucleotide sequence ID" value="XM_040861105.1"/>
</dbReference>
<keyword evidence="3" id="KW-1185">Reference proteome</keyword>
<reference evidence="2 3" key="1">
    <citation type="submission" date="2016-07" db="EMBL/GenBank/DDBJ databases">
        <title>Pervasive Adenine N6-methylation of Active Genes in Fungi.</title>
        <authorList>
            <consortium name="DOE Joint Genome Institute"/>
            <person name="Mondo S.J."/>
            <person name="Dannebaum R.O."/>
            <person name="Kuo R.C."/>
            <person name="Labutti K."/>
            <person name="Haridas S."/>
            <person name="Kuo A."/>
            <person name="Salamov A."/>
            <person name="Ahrendt S.R."/>
            <person name="Lipzen A."/>
            <person name="Sullivan W."/>
            <person name="Andreopoulos W.B."/>
            <person name="Clum A."/>
            <person name="Lindquist E."/>
            <person name="Daum C."/>
            <person name="Ramamoorthy G.K."/>
            <person name="Gryganskyi A."/>
            <person name="Culley D."/>
            <person name="Magnuson J.K."/>
            <person name="James T.Y."/>
            <person name="O'Malley M.A."/>
            <person name="Stajich J.E."/>
            <person name="Spatafora J.W."/>
            <person name="Visel A."/>
            <person name="Grigoriev I.V."/>
        </authorList>
    </citation>
    <scope>NUCLEOTIDE SEQUENCE [LARGE SCALE GENOMIC DNA]</scope>
    <source>
        <strain evidence="2 3">CBS 129021</strain>
    </source>
</reference>
<feature type="region of interest" description="Disordered" evidence="1">
    <location>
        <begin position="1"/>
        <end position="21"/>
    </location>
</feature>
<dbReference type="GeneID" id="63777317"/>
<dbReference type="EMBL" id="MCFJ01000015">
    <property type="protein sequence ID" value="ORY58810.1"/>
    <property type="molecule type" value="Genomic_DNA"/>
</dbReference>
<organism evidence="2 3">
    <name type="scientific">Pseudomassariella vexata</name>
    <dbReference type="NCBI Taxonomy" id="1141098"/>
    <lineage>
        <taxon>Eukaryota</taxon>
        <taxon>Fungi</taxon>
        <taxon>Dikarya</taxon>
        <taxon>Ascomycota</taxon>
        <taxon>Pezizomycotina</taxon>
        <taxon>Sordariomycetes</taxon>
        <taxon>Xylariomycetidae</taxon>
        <taxon>Amphisphaeriales</taxon>
        <taxon>Pseudomassariaceae</taxon>
        <taxon>Pseudomassariella</taxon>
    </lineage>
</organism>
<feature type="compositionally biased region" description="Basic residues" evidence="1">
    <location>
        <begin position="1"/>
        <end position="14"/>
    </location>
</feature>
<evidence type="ECO:0000313" key="3">
    <source>
        <dbReference type="Proteomes" id="UP000193689"/>
    </source>
</evidence>
<dbReference type="InParanoid" id="A0A1Y2DHV4"/>
<name>A0A1Y2DHV4_9PEZI</name>
<dbReference type="AlphaFoldDB" id="A0A1Y2DHV4"/>
<evidence type="ECO:0000313" key="2">
    <source>
        <dbReference type="EMBL" id="ORY58810.1"/>
    </source>
</evidence>
<sequence>MGRLIQKHQRHNIRSVKAPPRGGPAIAATPYVPPVMALDDISVLGQRILFLSDASVMNTSLLIIHCLFYSCETLIPRADPGHPRCSA</sequence>
<comment type="caution">
    <text evidence="2">The sequence shown here is derived from an EMBL/GenBank/DDBJ whole genome shotgun (WGS) entry which is preliminary data.</text>
</comment>
<dbReference type="Proteomes" id="UP000193689">
    <property type="component" value="Unassembled WGS sequence"/>
</dbReference>
<accession>A0A1Y2DHV4</accession>
<protein>
    <submittedName>
        <fullName evidence="2">Uncharacterized protein</fullName>
    </submittedName>
</protein>
<gene>
    <name evidence="2" type="ORF">BCR38DRAFT_446666</name>
</gene>
<proteinExistence type="predicted"/>